<comment type="caution">
    <text evidence="9">The sequence shown here is derived from an EMBL/GenBank/DDBJ whole genome shotgun (WGS) entry which is preliminary data.</text>
</comment>
<feature type="domain" description="HAMP" evidence="8">
    <location>
        <begin position="210"/>
        <end position="263"/>
    </location>
</feature>
<dbReference type="InterPro" id="IPR004089">
    <property type="entry name" value="MCPsignal_dom"/>
</dbReference>
<dbReference type="SUPFAM" id="SSF158472">
    <property type="entry name" value="HAMP domain-like"/>
    <property type="match status" value="1"/>
</dbReference>
<evidence type="ECO:0000256" key="6">
    <source>
        <dbReference type="SAM" id="Phobius"/>
    </source>
</evidence>
<dbReference type="PANTHER" id="PTHR43531:SF11">
    <property type="entry name" value="METHYL-ACCEPTING CHEMOTAXIS PROTEIN 3"/>
    <property type="match status" value="1"/>
</dbReference>
<dbReference type="GO" id="GO:0006935">
    <property type="term" value="P:chemotaxis"/>
    <property type="evidence" value="ECO:0007669"/>
    <property type="project" value="UniProtKB-KW"/>
</dbReference>
<feature type="domain" description="Methyl-accepting transducer" evidence="7">
    <location>
        <begin position="349"/>
        <end position="578"/>
    </location>
</feature>
<evidence type="ECO:0000313" key="9">
    <source>
        <dbReference type="EMBL" id="OCW57749.1"/>
    </source>
</evidence>
<accession>A0A1C1YWE9</accession>
<keyword evidence="5" id="KW-0175">Coiled coil</keyword>
<dbReference type="Gene3D" id="1.10.287.950">
    <property type="entry name" value="Methyl-accepting chemotaxis protein"/>
    <property type="match status" value="1"/>
</dbReference>
<evidence type="ECO:0000256" key="3">
    <source>
        <dbReference type="ARBA" id="ARBA00029447"/>
    </source>
</evidence>
<evidence type="ECO:0000313" key="10">
    <source>
        <dbReference type="Proteomes" id="UP000094795"/>
    </source>
</evidence>
<reference evidence="9 10" key="1">
    <citation type="submission" date="2015-12" db="EMBL/GenBank/DDBJ databases">
        <authorList>
            <person name="Shamseldin A."/>
            <person name="Moawad H."/>
            <person name="Abd El-Rahim W.M."/>
            <person name="Sadowsky M.J."/>
        </authorList>
    </citation>
    <scope>NUCLEOTIDE SEQUENCE [LARGE SCALE GENOMIC DNA]</scope>
    <source>
        <strain evidence="9 10">JC234</strain>
    </source>
</reference>
<keyword evidence="6" id="KW-1133">Transmembrane helix</keyword>
<dbReference type="GO" id="GO:0005886">
    <property type="term" value="C:plasma membrane"/>
    <property type="evidence" value="ECO:0007669"/>
    <property type="project" value="TreeGrafter"/>
</dbReference>
<feature type="transmembrane region" description="Helical" evidence="6">
    <location>
        <begin position="191"/>
        <end position="214"/>
    </location>
</feature>
<feature type="coiled-coil region" evidence="5">
    <location>
        <begin position="259"/>
        <end position="286"/>
    </location>
</feature>
<keyword evidence="6" id="KW-0812">Transmembrane</keyword>
<organism evidence="9 10">
    <name type="scientific">Hoeflea olei</name>
    <dbReference type="NCBI Taxonomy" id="1480615"/>
    <lineage>
        <taxon>Bacteria</taxon>
        <taxon>Pseudomonadati</taxon>
        <taxon>Pseudomonadota</taxon>
        <taxon>Alphaproteobacteria</taxon>
        <taxon>Hyphomicrobiales</taxon>
        <taxon>Rhizobiaceae</taxon>
        <taxon>Hoeflea</taxon>
    </lineage>
</organism>
<dbReference type="CDD" id="cd19411">
    <property type="entry name" value="MCP2201-like_sensor"/>
    <property type="match status" value="1"/>
</dbReference>
<dbReference type="GO" id="GO:0007165">
    <property type="term" value="P:signal transduction"/>
    <property type="evidence" value="ECO:0007669"/>
    <property type="project" value="UniProtKB-KW"/>
</dbReference>
<dbReference type="STRING" id="1480615.AWJ14_02800"/>
<proteinExistence type="inferred from homology"/>
<sequence length="640" mass="68028">MKRPSIKASLAAVFGLIVAICAIMGYVAIKGLAQTNEATTEIASNWLPSIRLVNRINTAISDYRVAEGAHILSKTPAELAKAEEAIKAVEARLVAARGIYEGLISLDEERRLYDTFSKEWAQHAVLHAQLLDLSRQNRNDEATVLFKGELEKVFDSATNHLVNLIELNDQGSKTAYAESTDTYHTTRTVTFVTLGLTALILAGGMYIALAGVAAPITRITSSMRGLAGGDTDSEIPYAGRTDEIGAMAAAVETFRQGAIDNKRLEAEAEENRRQAEINRIADQQRAEAEAAERMRQATSGLAAGLKRLAGGDLSVQLNEAFAEDFEGLRQDFNTSVVQLADTLGAVAQSIAGITNGTQEISSGTNDLSKRTEQQAAALEETAAALDQITVNVANSSKRSEEARKVATEANASATRSGQVVSKAVEAMNRIEGSSNQISNIIGVIDEIAFQTNLLALNAGVEAARAGEAGKGFAVVAQEVRELAQRSAEAAKEIKGLIETSSKEVSEGVHLVTETGTALEAIGRIIVSINEHMEAIATSSREQSTGLAEVNTAVNQMDQTTQQNAAMVEQSSAAAGQLAHEAESLRQLISQFNLGNRTVQVQAQALRQTAARMAAPSGEASMAARKKVANGGYAAQDWEAF</sequence>
<protein>
    <submittedName>
        <fullName evidence="9">Chemotaxis protein</fullName>
    </submittedName>
</protein>
<keyword evidence="10" id="KW-1185">Reference proteome</keyword>
<dbReference type="GO" id="GO:0004888">
    <property type="term" value="F:transmembrane signaling receptor activity"/>
    <property type="evidence" value="ECO:0007669"/>
    <property type="project" value="InterPro"/>
</dbReference>
<name>A0A1C1YWE9_9HYPH</name>
<evidence type="ECO:0000259" key="8">
    <source>
        <dbReference type="PROSITE" id="PS50885"/>
    </source>
</evidence>
<comment type="subcellular location">
    <subcellularLocation>
        <location evidence="1">Membrane</location>
    </subcellularLocation>
</comment>
<dbReference type="RefSeq" id="WP_066177955.1">
    <property type="nucleotide sequence ID" value="NZ_LQZT01000012.1"/>
</dbReference>
<dbReference type="CDD" id="cd06225">
    <property type="entry name" value="HAMP"/>
    <property type="match status" value="1"/>
</dbReference>
<keyword evidence="6" id="KW-0472">Membrane</keyword>
<dbReference type="InterPro" id="IPR051310">
    <property type="entry name" value="MCP_chemotaxis"/>
</dbReference>
<dbReference type="PANTHER" id="PTHR43531">
    <property type="entry name" value="PROTEIN ICFG"/>
    <property type="match status" value="1"/>
</dbReference>
<dbReference type="InterPro" id="IPR047347">
    <property type="entry name" value="YvaQ-like_sensor"/>
</dbReference>
<dbReference type="InterPro" id="IPR024478">
    <property type="entry name" value="HlyB_4HB_MCP"/>
</dbReference>
<comment type="similarity">
    <text evidence="3">Belongs to the methyl-accepting chemotaxis (MCP) protein family.</text>
</comment>
<dbReference type="OrthoDB" id="3289104at2"/>
<dbReference type="AlphaFoldDB" id="A0A1C1YWE9"/>
<feature type="domain" description="HAMP" evidence="8">
    <location>
        <begin position="292"/>
        <end position="344"/>
    </location>
</feature>
<dbReference type="Proteomes" id="UP000094795">
    <property type="component" value="Unassembled WGS sequence"/>
</dbReference>
<dbReference type="Pfam" id="PF00672">
    <property type="entry name" value="HAMP"/>
    <property type="match status" value="1"/>
</dbReference>
<dbReference type="CDD" id="cd11386">
    <property type="entry name" value="MCP_signal"/>
    <property type="match status" value="1"/>
</dbReference>
<evidence type="ECO:0000256" key="5">
    <source>
        <dbReference type="SAM" id="Coils"/>
    </source>
</evidence>
<dbReference type="Gene3D" id="1.10.8.500">
    <property type="entry name" value="HAMP domain in histidine kinase"/>
    <property type="match status" value="1"/>
</dbReference>
<dbReference type="SUPFAM" id="SSF58104">
    <property type="entry name" value="Methyl-accepting chemotaxis protein (MCP) signaling domain"/>
    <property type="match status" value="1"/>
</dbReference>
<keyword evidence="2" id="KW-0145">Chemotaxis</keyword>
<dbReference type="Pfam" id="PF12729">
    <property type="entry name" value="4HB_MCP_1"/>
    <property type="match status" value="1"/>
</dbReference>
<dbReference type="PROSITE" id="PS50111">
    <property type="entry name" value="CHEMOTAXIS_TRANSDUC_2"/>
    <property type="match status" value="1"/>
</dbReference>
<dbReference type="PRINTS" id="PR00260">
    <property type="entry name" value="CHEMTRNSDUCR"/>
</dbReference>
<dbReference type="SMART" id="SM00283">
    <property type="entry name" value="MA"/>
    <property type="match status" value="1"/>
</dbReference>
<evidence type="ECO:0000256" key="2">
    <source>
        <dbReference type="ARBA" id="ARBA00022500"/>
    </source>
</evidence>
<dbReference type="FunFam" id="1.10.287.950:FF:000001">
    <property type="entry name" value="Methyl-accepting chemotaxis sensory transducer"/>
    <property type="match status" value="1"/>
</dbReference>
<evidence type="ECO:0000256" key="4">
    <source>
        <dbReference type="PROSITE-ProRule" id="PRU00284"/>
    </source>
</evidence>
<gene>
    <name evidence="9" type="ORF">AWJ14_02800</name>
</gene>
<evidence type="ECO:0000259" key="7">
    <source>
        <dbReference type="PROSITE" id="PS50111"/>
    </source>
</evidence>
<evidence type="ECO:0000256" key="1">
    <source>
        <dbReference type="ARBA" id="ARBA00004370"/>
    </source>
</evidence>
<dbReference type="InterPro" id="IPR004090">
    <property type="entry name" value="Chemotax_Me-accpt_rcpt"/>
</dbReference>
<dbReference type="Pfam" id="PF00015">
    <property type="entry name" value="MCPsignal"/>
    <property type="match status" value="1"/>
</dbReference>
<dbReference type="PROSITE" id="PS50885">
    <property type="entry name" value="HAMP"/>
    <property type="match status" value="2"/>
</dbReference>
<keyword evidence="4" id="KW-0807">Transducer</keyword>
<dbReference type="EMBL" id="LQZT01000012">
    <property type="protein sequence ID" value="OCW57749.1"/>
    <property type="molecule type" value="Genomic_DNA"/>
</dbReference>
<dbReference type="SMART" id="SM00304">
    <property type="entry name" value="HAMP"/>
    <property type="match status" value="2"/>
</dbReference>
<dbReference type="InterPro" id="IPR003660">
    <property type="entry name" value="HAMP_dom"/>
</dbReference>